<dbReference type="SUPFAM" id="SSF69118">
    <property type="entry name" value="AhpD-like"/>
    <property type="match status" value="1"/>
</dbReference>
<dbReference type="GO" id="GO:0051920">
    <property type="term" value="F:peroxiredoxin activity"/>
    <property type="evidence" value="ECO:0007669"/>
    <property type="project" value="InterPro"/>
</dbReference>
<evidence type="ECO:0000259" key="1">
    <source>
        <dbReference type="Pfam" id="PF02627"/>
    </source>
</evidence>
<dbReference type="PANTHER" id="PTHR33570">
    <property type="entry name" value="4-CARBOXYMUCONOLACTONE DECARBOXYLASE FAMILY PROTEIN"/>
    <property type="match status" value="1"/>
</dbReference>
<dbReference type="Pfam" id="PF02627">
    <property type="entry name" value="CMD"/>
    <property type="match status" value="1"/>
</dbReference>
<evidence type="ECO:0000313" key="3">
    <source>
        <dbReference type="Proteomes" id="UP000286351"/>
    </source>
</evidence>
<dbReference type="PANTHER" id="PTHR33570:SF2">
    <property type="entry name" value="CARBOXYMUCONOLACTONE DECARBOXYLASE-LIKE DOMAIN-CONTAINING PROTEIN"/>
    <property type="match status" value="1"/>
</dbReference>
<reference evidence="2 3" key="1">
    <citation type="submission" date="2016-10" db="EMBL/GenBank/DDBJ databases">
        <title>Comparative genome analysis of multiple Pseudomonas spp. focuses on biocontrol and plant growth promoting traits.</title>
        <authorList>
            <person name="Tao X.-Y."/>
            <person name="Taylor C.G."/>
        </authorList>
    </citation>
    <scope>NUCLEOTIDE SEQUENCE [LARGE SCALE GENOMIC DNA]</scope>
    <source>
        <strain evidence="2 3">38D4</strain>
    </source>
</reference>
<evidence type="ECO:0000313" key="2">
    <source>
        <dbReference type="EMBL" id="RON32972.1"/>
    </source>
</evidence>
<dbReference type="InterPro" id="IPR052512">
    <property type="entry name" value="4CMD/NDH-1_regulator"/>
</dbReference>
<accession>A0A423J5L8</accession>
<sequence>MSSKHPDSPMPTLYREGRKTFIDLVPDGGARLDALFRTVPALGELAVGVVYGYLHGRPDLDPRLREAASLAAIVAAGMVGPPLSVHFKTGLASGLAPGEMTGILLQASAFAGFPRAVSAADQLNRLFDEAGMVSPPPPAPREVVLKFCEQVRKGHSPVPLSAAIKRLLRQSHYLSVQATAAKTVIVECFDGEHSLPAALLHVQVEGVQVVEVTRFVAR</sequence>
<proteinExistence type="predicted"/>
<dbReference type="InterPro" id="IPR003779">
    <property type="entry name" value="CMD-like"/>
</dbReference>
<dbReference type="EMBL" id="MOBO01000030">
    <property type="protein sequence ID" value="RON32972.1"/>
    <property type="molecule type" value="Genomic_DNA"/>
</dbReference>
<name>A0A423J5L8_9PSED</name>
<organism evidence="2 3">
    <name type="scientific">Pseudomonas brassicacearum</name>
    <dbReference type="NCBI Taxonomy" id="930166"/>
    <lineage>
        <taxon>Bacteria</taxon>
        <taxon>Pseudomonadati</taxon>
        <taxon>Pseudomonadota</taxon>
        <taxon>Gammaproteobacteria</taxon>
        <taxon>Pseudomonadales</taxon>
        <taxon>Pseudomonadaceae</taxon>
        <taxon>Pseudomonas</taxon>
    </lineage>
</organism>
<dbReference type="AlphaFoldDB" id="A0A423J5L8"/>
<dbReference type="InterPro" id="IPR029032">
    <property type="entry name" value="AhpD-like"/>
</dbReference>
<dbReference type="Gene3D" id="1.20.1290.10">
    <property type="entry name" value="AhpD-like"/>
    <property type="match status" value="1"/>
</dbReference>
<feature type="domain" description="Carboxymuconolactone decarboxylase-like" evidence="1">
    <location>
        <begin position="52"/>
        <end position="121"/>
    </location>
</feature>
<comment type="caution">
    <text evidence="2">The sequence shown here is derived from an EMBL/GenBank/DDBJ whole genome shotgun (WGS) entry which is preliminary data.</text>
</comment>
<dbReference type="RefSeq" id="WP_185049386.1">
    <property type="nucleotide sequence ID" value="NZ_MOBO01000030.1"/>
</dbReference>
<protein>
    <submittedName>
        <fullName evidence="2">Carboxymuconolactone decarboxylase</fullName>
    </submittedName>
</protein>
<gene>
    <name evidence="2" type="ORF">BK664_26680</name>
</gene>
<dbReference type="Proteomes" id="UP000286351">
    <property type="component" value="Unassembled WGS sequence"/>
</dbReference>